<name>A0ACB8TGU5_9AGAM</name>
<reference evidence="1" key="1">
    <citation type="submission" date="2021-03" db="EMBL/GenBank/DDBJ databases">
        <authorList>
            <consortium name="DOE Joint Genome Institute"/>
            <person name="Ahrendt S."/>
            <person name="Looney B.P."/>
            <person name="Miyauchi S."/>
            <person name="Morin E."/>
            <person name="Drula E."/>
            <person name="Courty P.E."/>
            <person name="Chicoki N."/>
            <person name="Fauchery L."/>
            <person name="Kohler A."/>
            <person name="Kuo A."/>
            <person name="Labutti K."/>
            <person name="Pangilinan J."/>
            <person name="Lipzen A."/>
            <person name="Riley R."/>
            <person name="Andreopoulos W."/>
            <person name="He G."/>
            <person name="Johnson J."/>
            <person name="Barry K.W."/>
            <person name="Grigoriev I.V."/>
            <person name="Nagy L."/>
            <person name="Hibbett D."/>
            <person name="Henrissat B."/>
            <person name="Matheny P.B."/>
            <person name="Labbe J."/>
            <person name="Martin F."/>
        </authorList>
    </citation>
    <scope>NUCLEOTIDE SEQUENCE</scope>
    <source>
        <strain evidence="1">HHB10654</strain>
    </source>
</reference>
<dbReference type="Proteomes" id="UP000814140">
    <property type="component" value="Unassembled WGS sequence"/>
</dbReference>
<sequence length="373" mass="42016">MHTNAINLNTTPVTLPSSLKEWKAAHPAMDPHWSQPWEALRTFFQHYGYTLYIPGQNGHPGQANWSPRPASSEIFGCYGNIAANYISYFGGDSVVFGARDRGNRDVVIKVISKGEEGIEELRILQYLNSAPLRSHPKNNTITVLDFLYYLDWSFIVMPAMTTSSDVPMYSANEALDFCEQLLSTLSFLHDYRIAHLDIASENILINYHGELPERYAHGRRISPPHPFRATFPARYVCIDFGISAMFPVSMPLSQCLTAPTLSTREHRAPEGSIGRLYNPFAADVYQSARLMYGWFMSIVPAIPGFLDLLQDMSRDSPAQRISAADAFRRMRAIRASAPTQELWKPTLLDLQDIPPVPSRNAGEMLDETLKKDL</sequence>
<protein>
    <submittedName>
        <fullName evidence="1">Kinase-like protein</fullName>
    </submittedName>
</protein>
<proteinExistence type="predicted"/>
<keyword evidence="2" id="KW-1185">Reference proteome</keyword>
<reference evidence="1" key="2">
    <citation type="journal article" date="2022" name="New Phytol.">
        <title>Evolutionary transition to the ectomycorrhizal habit in the genomes of a hyperdiverse lineage of mushroom-forming fungi.</title>
        <authorList>
            <person name="Looney B."/>
            <person name="Miyauchi S."/>
            <person name="Morin E."/>
            <person name="Drula E."/>
            <person name="Courty P.E."/>
            <person name="Kohler A."/>
            <person name="Kuo A."/>
            <person name="LaButti K."/>
            <person name="Pangilinan J."/>
            <person name="Lipzen A."/>
            <person name="Riley R."/>
            <person name="Andreopoulos W."/>
            <person name="He G."/>
            <person name="Johnson J."/>
            <person name="Nolan M."/>
            <person name="Tritt A."/>
            <person name="Barry K.W."/>
            <person name="Grigoriev I.V."/>
            <person name="Nagy L.G."/>
            <person name="Hibbett D."/>
            <person name="Henrissat B."/>
            <person name="Matheny P.B."/>
            <person name="Labbe J."/>
            <person name="Martin F.M."/>
        </authorList>
    </citation>
    <scope>NUCLEOTIDE SEQUENCE</scope>
    <source>
        <strain evidence="1">HHB10654</strain>
    </source>
</reference>
<organism evidence="1 2">
    <name type="scientific">Artomyces pyxidatus</name>
    <dbReference type="NCBI Taxonomy" id="48021"/>
    <lineage>
        <taxon>Eukaryota</taxon>
        <taxon>Fungi</taxon>
        <taxon>Dikarya</taxon>
        <taxon>Basidiomycota</taxon>
        <taxon>Agaricomycotina</taxon>
        <taxon>Agaricomycetes</taxon>
        <taxon>Russulales</taxon>
        <taxon>Auriscalpiaceae</taxon>
        <taxon>Artomyces</taxon>
    </lineage>
</organism>
<dbReference type="EMBL" id="MU277189">
    <property type="protein sequence ID" value="KAI0067642.1"/>
    <property type="molecule type" value="Genomic_DNA"/>
</dbReference>
<comment type="caution">
    <text evidence="1">The sequence shown here is derived from an EMBL/GenBank/DDBJ whole genome shotgun (WGS) entry which is preliminary data.</text>
</comment>
<evidence type="ECO:0000313" key="2">
    <source>
        <dbReference type="Proteomes" id="UP000814140"/>
    </source>
</evidence>
<accession>A0ACB8TGU5</accession>
<gene>
    <name evidence="1" type="ORF">BV25DRAFT_1834701</name>
</gene>
<evidence type="ECO:0000313" key="1">
    <source>
        <dbReference type="EMBL" id="KAI0067642.1"/>
    </source>
</evidence>